<sequence>MQLENLVIIDCGMEEIVEGEGRKDAVERFVFPRVTLLTLKRLPRLKWFYPGVHTLEFPMLKEMWVEGCQKVDIFAYGLLSFQEMLRESRHVISTQQPLFLVHEVEFPSLENLVISHMDNLITIWHDQVAADSFCNIQELVVEFCENFLHVFDSNMPRRFKHLTALRISDCASLEEVLEVAMQGRNSNVEAHAVTTTYLSTMILVRLPRLKNVWNKDYLDICSFQNLREIHAEGCESLKSFFPVVLVATSLTQLEDLQIVNCWIEEIVARGLGEEATPRFVFSRMTTLNLLGLAKLKLFYQGVHTSKWPSLKNMRVDGCQKVEIFASEYMSFQEALEESRQSKISSDQPLFLVDQDQAAFPSLEILIISHMDDMKVIWNTQFAADSFCKLQMMRVESCANLNSIFPFKMLKVFQSLNFVNVVSCGSLKQVFDLQGPSFQETGAITVMQLRDLYLSDLPKLKQISNKDPRDILSFQNLRDVRANGCESMECLFPASMARTLMELESLE</sequence>
<reference evidence="3" key="2">
    <citation type="submission" date="2020-03" db="EMBL/GenBank/DDBJ databases">
        <title>Walnut 2.0.</title>
        <authorList>
            <person name="Marrano A."/>
            <person name="Britton M."/>
            <person name="Zimin A.V."/>
            <person name="Zaini P.A."/>
            <person name="Workman R."/>
            <person name="Puiu D."/>
            <person name="Bianco L."/>
            <person name="Allen B.J."/>
            <person name="Troggio M."/>
            <person name="Leslie C.A."/>
            <person name="Timp W."/>
            <person name="Dendekar A."/>
            <person name="Salzberg S.L."/>
            <person name="Neale D.B."/>
        </authorList>
    </citation>
    <scope>NUCLEOTIDE SEQUENCE</scope>
    <source>
        <tissue evidence="3">Leaves</tissue>
    </source>
</reference>
<dbReference type="Gramene" id="Jr08_15090_p1">
    <property type="protein sequence ID" value="cds.Jr08_15090_p1"/>
    <property type="gene ID" value="Jr08_15090"/>
</dbReference>
<evidence type="ECO:0000313" key="3">
    <source>
        <dbReference type="EMBL" id="KAF5462784.1"/>
    </source>
</evidence>
<dbReference type="SUPFAM" id="SSF52058">
    <property type="entry name" value="L domain-like"/>
    <property type="match status" value="1"/>
</dbReference>
<feature type="domain" description="Disease resistance protein At4g27190-like leucine-rich repeats" evidence="2">
    <location>
        <begin position="110"/>
        <end position="261"/>
    </location>
</feature>
<dbReference type="Proteomes" id="UP000619265">
    <property type="component" value="Unassembled WGS sequence"/>
</dbReference>
<dbReference type="PANTHER" id="PTHR33463:SF209">
    <property type="entry name" value="DISEASE RESISTANCE PROTEIN RPS2-LIKE"/>
    <property type="match status" value="1"/>
</dbReference>
<evidence type="ECO:0000313" key="4">
    <source>
        <dbReference type="Proteomes" id="UP000619265"/>
    </source>
</evidence>
<feature type="non-terminal residue" evidence="3">
    <location>
        <position position="1"/>
    </location>
</feature>
<comment type="caution">
    <text evidence="3">The sequence shown here is derived from an EMBL/GenBank/DDBJ whole genome shotgun (WGS) entry which is preliminary data.</text>
</comment>
<protein>
    <recommendedName>
        <fullName evidence="2">Disease resistance protein At4g27190-like leucine-rich repeats domain-containing protein</fullName>
    </recommendedName>
</protein>
<dbReference type="InterPro" id="IPR057135">
    <property type="entry name" value="At4g27190-like_LRR"/>
</dbReference>
<dbReference type="EMBL" id="LIHL02000008">
    <property type="protein sequence ID" value="KAF5462784.1"/>
    <property type="molecule type" value="Genomic_DNA"/>
</dbReference>
<dbReference type="AlphaFoldDB" id="A0A833UJF4"/>
<proteinExistence type="predicted"/>
<feature type="domain" description="Disease resistance protein At4g27190-like leucine-rich repeats" evidence="2">
    <location>
        <begin position="365"/>
        <end position="506"/>
    </location>
</feature>
<dbReference type="Gene3D" id="3.80.10.10">
    <property type="entry name" value="Ribonuclease Inhibitor"/>
    <property type="match status" value="3"/>
</dbReference>
<keyword evidence="1" id="KW-0611">Plant defense</keyword>
<gene>
    <name evidence="3" type="ORF">F2P56_018765</name>
</gene>
<organism evidence="3 4">
    <name type="scientific">Juglans regia</name>
    <name type="common">English walnut</name>
    <dbReference type="NCBI Taxonomy" id="51240"/>
    <lineage>
        <taxon>Eukaryota</taxon>
        <taxon>Viridiplantae</taxon>
        <taxon>Streptophyta</taxon>
        <taxon>Embryophyta</taxon>
        <taxon>Tracheophyta</taxon>
        <taxon>Spermatophyta</taxon>
        <taxon>Magnoliopsida</taxon>
        <taxon>eudicotyledons</taxon>
        <taxon>Gunneridae</taxon>
        <taxon>Pentapetalae</taxon>
        <taxon>rosids</taxon>
        <taxon>fabids</taxon>
        <taxon>Fagales</taxon>
        <taxon>Juglandaceae</taxon>
        <taxon>Juglans</taxon>
    </lineage>
</organism>
<dbReference type="InterPro" id="IPR050905">
    <property type="entry name" value="Plant_NBS-LRR"/>
</dbReference>
<accession>A0A833UJF4</accession>
<reference evidence="3" key="1">
    <citation type="submission" date="2015-10" db="EMBL/GenBank/DDBJ databases">
        <authorList>
            <person name="Martinez-Garcia P.J."/>
            <person name="Crepeau M.W."/>
            <person name="Puiu D."/>
            <person name="Gonzalez-Ibeas D."/>
            <person name="Whalen J."/>
            <person name="Stevens K."/>
            <person name="Paul R."/>
            <person name="Butterfield T."/>
            <person name="Britton M."/>
            <person name="Reagan R."/>
            <person name="Chakraborty S."/>
            <person name="Walawage S.L."/>
            <person name="Vasquez-Gross H.A."/>
            <person name="Cardeno C."/>
            <person name="Famula R."/>
            <person name="Pratt K."/>
            <person name="Kuruganti S."/>
            <person name="Aradhya M.K."/>
            <person name="Leslie C.A."/>
            <person name="Dandekar A.M."/>
            <person name="Salzberg S.L."/>
            <person name="Wegrzyn J.L."/>
            <person name="Langley C.H."/>
            <person name="Neale D.B."/>
        </authorList>
    </citation>
    <scope>NUCLEOTIDE SEQUENCE</scope>
    <source>
        <tissue evidence="3">Leaves</tissue>
    </source>
</reference>
<dbReference type="Pfam" id="PF23247">
    <property type="entry name" value="LRR_RPS2"/>
    <property type="match status" value="2"/>
</dbReference>
<evidence type="ECO:0000256" key="1">
    <source>
        <dbReference type="ARBA" id="ARBA00022821"/>
    </source>
</evidence>
<name>A0A833UJF4_JUGRE</name>
<evidence type="ECO:0000259" key="2">
    <source>
        <dbReference type="Pfam" id="PF23247"/>
    </source>
</evidence>
<dbReference type="PANTHER" id="PTHR33463">
    <property type="entry name" value="NB-ARC DOMAIN-CONTAINING PROTEIN-RELATED"/>
    <property type="match status" value="1"/>
</dbReference>
<dbReference type="InterPro" id="IPR032675">
    <property type="entry name" value="LRR_dom_sf"/>
</dbReference>